<name>A0A0B0IK98_9BACI</name>
<dbReference type="InterPro" id="IPR014938">
    <property type="entry name" value="YfhH-like"/>
</dbReference>
<dbReference type="Gene3D" id="1.10.287.880">
    <property type="entry name" value="Hypothetical protein YfhH domain"/>
    <property type="match status" value="1"/>
</dbReference>
<dbReference type="STRING" id="333138.LQ50_03370"/>
<reference evidence="1 2" key="1">
    <citation type="submission" date="2014-09" db="EMBL/GenBank/DDBJ databases">
        <title>Genome sequencing and annotation of Bacillus Okhensis strain Kh10-101T.</title>
        <authorList>
            <person name="Prakash J.S."/>
        </authorList>
    </citation>
    <scope>NUCLEOTIDE SEQUENCE [LARGE SCALE GENOMIC DNA]</scope>
    <source>
        <strain evidence="2">Kh10-101T</strain>
    </source>
</reference>
<protein>
    <submittedName>
        <fullName evidence="1">Uncharacterized protein</fullName>
    </submittedName>
</protein>
<sequence>MEQLQKRFSEMTEYELRTEIARLNEKAKKAEQLGMSSEFAVYERRVLLAKAYLLNPEDFKPGATYEMEGGSSFQISYMNGYFAWGYRDNQTNLEAVPISLFVKKEGEE</sequence>
<evidence type="ECO:0000313" key="2">
    <source>
        <dbReference type="Proteomes" id="UP000030832"/>
    </source>
</evidence>
<dbReference type="InterPro" id="IPR036289">
    <property type="entry name" value="YfhH"/>
</dbReference>
<accession>A0A0B0IK98</accession>
<gene>
    <name evidence="1" type="ORF">LQ50_03370</name>
</gene>
<dbReference type="RefSeq" id="WP_034626151.1">
    <property type="nucleotide sequence ID" value="NZ_JRJU01000003.1"/>
</dbReference>
<dbReference type="AlphaFoldDB" id="A0A0B0IK98"/>
<keyword evidence="2" id="KW-1185">Reference proteome</keyword>
<dbReference type="SUPFAM" id="SSF101697">
    <property type="entry name" value="Hypothetical protein YfhH"/>
    <property type="match status" value="1"/>
</dbReference>
<dbReference type="Gene3D" id="2.30.30.340">
    <property type="entry name" value="Hypothetical protein YfhH like domains"/>
    <property type="match status" value="1"/>
</dbReference>
<proteinExistence type="predicted"/>
<dbReference type="eggNOG" id="ENOG5032PGC">
    <property type="taxonomic scope" value="Bacteria"/>
</dbReference>
<comment type="caution">
    <text evidence="1">The sequence shown here is derived from an EMBL/GenBank/DDBJ whole genome shotgun (WGS) entry which is preliminary data.</text>
</comment>
<dbReference type="Proteomes" id="UP000030832">
    <property type="component" value="Unassembled WGS sequence"/>
</dbReference>
<organism evidence="1 2">
    <name type="scientific">Halalkalibacter okhensis</name>
    <dbReference type="NCBI Taxonomy" id="333138"/>
    <lineage>
        <taxon>Bacteria</taxon>
        <taxon>Bacillati</taxon>
        <taxon>Bacillota</taxon>
        <taxon>Bacilli</taxon>
        <taxon>Bacillales</taxon>
        <taxon>Bacillaceae</taxon>
        <taxon>Halalkalibacter</taxon>
    </lineage>
</organism>
<evidence type="ECO:0000313" key="1">
    <source>
        <dbReference type="EMBL" id="KHF41292.1"/>
    </source>
</evidence>
<dbReference type="EMBL" id="JRJU01000003">
    <property type="protein sequence ID" value="KHF41292.1"/>
    <property type="molecule type" value="Genomic_DNA"/>
</dbReference>
<dbReference type="OrthoDB" id="2353288at2"/>
<dbReference type="Pfam" id="PF08838">
    <property type="entry name" value="DUF1811"/>
    <property type="match status" value="1"/>
</dbReference>